<sequence>MGMIWLVARHIKENPCGNARARASSELVLSWLARVGLGASRRGLRGARTHQHRRQLGRPHALVTTGLIAHWLHGPIESEVSVARDLTDCTVALACGRGTLCDVSAGDQMMT</sequence>
<name>A0A0E0HL14_ORYNI</name>
<reference evidence="1" key="2">
    <citation type="submission" date="2018-04" db="EMBL/GenBank/DDBJ databases">
        <title>OnivRS2 (Oryza nivara Reference Sequence Version 2).</title>
        <authorList>
            <person name="Zhang J."/>
            <person name="Kudrna D."/>
            <person name="Lee S."/>
            <person name="Talag J."/>
            <person name="Rajasekar S."/>
            <person name="Welchert J."/>
            <person name="Hsing Y.-I."/>
            <person name="Wing R.A."/>
        </authorList>
    </citation>
    <scope>NUCLEOTIDE SEQUENCE [LARGE SCALE GENOMIC DNA]</scope>
    <source>
        <strain evidence="1">SL10</strain>
    </source>
</reference>
<accession>A0A0E0HL14</accession>
<dbReference type="AlphaFoldDB" id="A0A0E0HL14"/>
<proteinExistence type="predicted"/>
<dbReference type="EnsemblPlants" id="ONIVA06G04000.1">
    <property type="protein sequence ID" value="ONIVA06G04000.1"/>
    <property type="gene ID" value="ONIVA06G04000"/>
</dbReference>
<organism evidence="1">
    <name type="scientific">Oryza nivara</name>
    <name type="common">Indian wild rice</name>
    <name type="synonym">Oryza sativa f. spontanea</name>
    <dbReference type="NCBI Taxonomy" id="4536"/>
    <lineage>
        <taxon>Eukaryota</taxon>
        <taxon>Viridiplantae</taxon>
        <taxon>Streptophyta</taxon>
        <taxon>Embryophyta</taxon>
        <taxon>Tracheophyta</taxon>
        <taxon>Spermatophyta</taxon>
        <taxon>Magnoliopsida</taxon>
        <taxon>Liliopsida</taxon>
        <taxon>Poales</taxon>
        <taxon>Poaceae</taxon>
        <taxon>BOP clade</taxon>
        <taxon>Oryzoideae</taxon>
        <taxon>Oryzeae</taxon>
        <taxon>Oryzinae</taxon>
        <taxon>Oryza</taxon>
    </lineage>
</organism>
<keyword evidence="2" id="KW-1185">Reference proteome</keyword>
<protein>
    <submittedName>
        <fullName evidence="1">Uncharacterized protein</fullName>
    </submittedName>
</protein>
<dbReference type="Gramene" id="ONIVA06G04000.1">
    <property type="protein sequence ID" value="ONIVA06G04000.1"/>
    <property type="gene ID" value="ONIVA06G04000"/>
</dbReference>
<evidence type="ECO:0000313" key="1">
    <source>
        <dbReference type="EnsemblPlants" id="ONIVA06G04000.1"/>
    </source>
</evidence>
<reference evidence="1" key="1">
    <citation type="submission" date="2015-04" db="UniProtKB">
        <authorList>
            <consortium name="EnsemblPlants"/>
        </authorList>
    </citation>
    <scope>IDENTIFICATION</scope>
    <source>
        <strain evidence="1">SL10</strain>
    </source>
</reference>
<dbReference type="Proteomes" id="UP000006591">
    <property type="component" value="Chromosome 6"/>
</dbReference>
<dbReference type="HOGENOM" id="CLU_2162501_0_0_1"/>
<evidence type="ECO:0000313" key="2">
    <source>
        <dbReference type="Proteomes" id="UP000006591"/>
    </source>
</evidence>